<sequence length="107" mass="11524">MPASEDELYLTCSACGSIHTISDAGDLELVEDKRPGASGINGIKTTTVGGDTWQQDKYIASEPQQYQPPITMIAGVAGKQNQIKADQSLLEASNKDWKSKNIPTDLK</sequence>
<evidence type="ECO:0000256" key="1">
    <source>
        <dbReference type="SAM" id="MobiDB-lite"/>
    </source>
</evidence>
<dbReference type="HOGENOM" id="CLU_2208763_0_0_3"/>
<evidence type="ECO:0000313" key="2">
    <source>
        <dbReference type="EMBL" id="CAE07675.1"/>
    </source>
</evidence>
<organism evidence="2 3">
    <name type="scientific">Parasynechococcus marenigrum (strain WH8102)</name>
    <dbReference type="NCBI Taxonomy" id="84588"/>
    <lineage>
        <taxon>Bacteria</taxon>
        <taxon>Bacillati</taxon>
        <taxon>Cyanobacteriota</taxon>
        <taxon>Cyanophyceae</taxon>
        <taxon>Synechococcales</taxon>
        <taxon>Prochlorococcaceae</taxon>
        <taxon>Parasynechococcus</taxon>
        <taxon>Parasynechococcus marenigrum</taxon>
    </lineage>
</organism>
<reference evidence="2 3" key="1">
    <citation type="journal article" date="2003" name="Nature">
        <title>The genome of a motile marine Synechococcus.</title>
        <authorList>
            <person name="Palenik B."/>
            <person name="Brahamsha B."/>
            <person name="Larimer F."/>
            <person name="Land M."/>
            <person name="Hauser L."/>
            <person name="Chain P."/>
            <person name="Lamerdin J."/>
            <person name="Regala W."/>
            <person name="Allen E.A."/>
            <person name="McCarren J."/>
            <person name="Paulsen I."/>
            <person name="Dufresne A."/>
            <person name="Partensky F."/>
            <person name="Webb E."/>
            <person name="Waterbury J."/>
        </authorList>
    </citation>
    <scope>NUCLEOTIDE SEQUENCE [LARGE SCALE GENOMIC DNA]</scope>
    <source>
        <strain evidence="2 3">WH8102</strain>
    </source>
</reference>
<feature type="region of interest" description="Disordered" evidence="1">
    <location>
        <begin position="87"/>
        <end position="107"/>
    </location>
</feature>
<protein>
    <submittedName>
        <fullName evidence="2">Uncharacterized protein</fullName>
    </submittedName>
</protein>
<dbReference type="RefSeq" id="WP_011128025.1">
    <property type="nucleotide sequence ID" value="NC_005070.1"/>
</dbReference>
<dbReference type="Proteomes" id="UP000001422">
    <property type="component" value="Chromosome"/>
</dbReference>
<gene>
    <name evidence="2" type="ordered locus">SYNW1160</name>
</gene>
<dbReference type="STRING" id="84588.SYNW1160"/>
<dbReference type="EMBL" id="BX569692">
    <property type="protein sequence ID" value="CAE07675.1"/>
    <property type="molecule type" value="Genomic_DNA"/>
</dbReference>
<proteinExistence type="predicted"/>
<evidence type="ECO:0000313" key="3">
    <source>
        <dbReference type="Proteomes" id="UP000001422"/>
    </source>
</evidence>
<keyword evidence="3" id="KW-1185">Reference proteome</keyword>
<accession>Q7U726</accession>
<name>Q7U726_PARMW</name>
<dbReference type="AlphaFoldDB" id="Q7U726"/>
<dbReference type="KEGG" id="syw:SYNW1160"/>